<evidence type="ECO:0000313" key="10">
    <source>
        <dbReference type="Proteomes" id="UP000249134"/>
    </source>
</evidence>
<feature type="domain" description="Nicotinate phosphoribosyltransferase N-terminal" evidence="8">
    <location>
        <begin position="11"/>
        <end position="134"/>
    </location>
</feature>
<dbReference type="GO" id="GO:0016757">
    <property type="term" value="F:glycosyltransferase activity"/>
    <property type="evidence" value="ECO:0007669"/>
    <property type="project" value="UniProtKB-KW"/>
</dbReference>
<keyword evidence="5 9" id="KW-0436">Ligase</keyword>
<dbReference type="Gene3D" id="3.20.20.70">
    <property type="entry name" value="Aldolase class I"/>
    <property type="match status" value="1"/>
</dbReference>
<gene>
    <name evidence="9" type="ORF">NCTC4824_02442</name>
</gene>
<keyword evidence="9" id="KW-0328">Glycosyltransferase</keyword>
<evidence type="ECO:0000256" key="1">
    <source>
        <dbReference type="ARBA" id="ARBA00004952"/>
    </source>
</evidence>
<dbReference type="EC" id="6.3.4.21" evidence="3"/>
<proteinExistence type="inferred from homology"/>
<dbReference type="PANTHER" id="PTHR11098">
    <property type="entry name" value="NICOTINATE PHOSPHORIBOSYLTRANSFERASE"/>
    <property type="match status" value="1"/>
</dbReference>
<evidence type="ECO:0000256" key="7">
    <source>
        <dbReference type="ARBA" id="ARBA00048668"/>
    </source>
</evidence>
<dbReference type="GO" id="GO:0034355">
    <property type="term" value="P:NAD+ biosynthetic process via the salvage pathway"/>
    <property type="evidence" value="ECO:0007669"/>
    <property type="project" value="TreeGrafter"/>
</dbReference>
<keyword evidence="9" id="KW-0808">Transferase</keyword>
<name>A0A2X4ZH40_LEDLE</name>
<comment type="pathway">
    <text evidence="1">Cofactor biosynthesis; NAD(+) biosynthesis; nicotinate D-ribonucleotide from nicotinate: step 1/1.</text>
</comment>
<protein>
    <recommendedName>
        <fullName evidence="3">nicotinate phosphoribosyltransferase</fullName>
        <ecNumber evidence="3">6.3.4.21</ecNumber>
    </recommendedName>
</protein>
<dbReference type="EMBL" id="LS483476">
    <property type="protein sequence ID" value="SQI59774.1"/>
    <property type="molecule type" value="Genomic_DNA"/>
</dbReference>
<keyword evidence="10" id="KW-1185">Reference proteome</keyword>
<dbReference type="GO" id="GO:0005829">
    <property type="term" value="C:cytosol"/>
    <property type="evidence" value="ECO:0007669"/>
    <property type="project" value="TreeGrafter"/>
</dbReference>
<dbReference type="KEGG" id="blen:NCTC4824_02442"/>
<dbReference type="UniPathway" id="UPA00253">
    <property type="reaction ID" value="UER00457"/>
</dbReference>
<dbReference type="Proteomes" id="UP000249134">
    <property type="component" value="Chromosome 1"/>
</dbReference>
<dbReference type="SUPFAM" id="SSF54675">
    <property type="entry name" value="Nicotinate/Quinolinate PRTase N-terminal domain-like"/>
    <property type="match status" value="1"/>
</dbReference>
<dbReference type="Pfam" id="PF17767">
    <property type="entry name" value="NAPRTase_N"/>
    <property type="match status" value="1"/>
</dbReference>
<evidence type="ECO:0000256" key="3">
    <source>
        <dbReference type="ARBA" id="ARBA00013236"/>
    </source>
</evidence>
<dbReference type="InterPro" id="IPR040727">
    <property type="entry name" value="NAPRTase_N"/>
</dbReference>
<dbReference type="PANTHER" id="PTHR11098:SF1">
    <property type="entry name" value="NICOTINATE PHOSPHORIBOSYLTRANSFERASE"/>
    <property type="match status" value="1"/>
</dbReference>
<organism evidence="9 10">
    <name type="scientific">Lederbergia lenta</name>
    <name type="common">Bacillus lentus</name>
    <dbReference type="NCBI Taxonomy" id="1467"/>
    <lineage>
        <taxon>Bacteria</taxon>
        <taxon>Bacillati</taxon>
        <taxon>Bacillota</taxon>
        <taxon>Bacilli</taxon>
        <taxon>Bacillales</taxon>
        <taxon>Bacillaceae</taxon>
        <taxon>Lederbergia</taxon>
    </lineage>
</organism>
<reference evidence="9 10" key="1">
    <citation type="submission" date="2018-06" db="EMBL/GenBank/DDBJ databases">
        <authorList>
            <consortium name="Pathogen Informatics"/>
            <person name="Doyle S."/>
        </authorList>
    </citation>
    <scope>NUCLEOTIDE SEQUENCE [LARGE SCALE GENOMIC DNA]</scope>
    <source>
        <strain evidence="9 10">NCTC4824</strain>
    </source>
</reference>
<dbReference type="InterPro" id="IPR013785">
    <property type="entry name" value="Aldolase_TIM"/>
</dbReference>
<dbReference type="InterPro" id="IPR007229">
    <property type="entry name" value="Nic_PRibTrfase-Fam"/>
</dbReference>
<sequence length="197" mass="22634">MNKYMDDSFALHMDLYQINMAEAYWEDNIHTKKAVFDLYFRKLPFGNGYAIFVGLERMIEYLQSFHFSKSDLGYLTDLGYREDYIDCLRTVRFTGTVRAMKEGEIVFGNEPIPRVEAPLVEAQLIETPLLNIVNYQTLIASKASRIKQVVRDQPVSEFGSRRAHEFDAALWGTRAAYIGGFSSTRNIFKGSIDEKIG</sequence>
<dbReference type="GO" id="GO:0004516">
    <property type="term" value="F:nicotinate phosphoribosyltransferase activity"/>
    <property type="evidence" value="ECO:0007669"/>
    <property type="project" value="UniProtKB-EC"/>
</dbReference>
<evidence type="ECO:0000313" key="9">
    <source>
        <dbReference type="EMBL" id="SQI59774.1"/>
    </source>
</evidence>
<dbReference type="Gene3D" id="3.20.140.10">
    <property type="entry name" value="nicotinate phosphoribosyltransferase"/>
    <property type="match status" value="1"/>
</dbReference>
<evidence type="ECO:0000256" key="2">
    <source>
        <dbReference type="ARBA" id="ARBA00010897"/>
    </source>
</evidence>
<evidence type="ECO:0000256" key="5">
    <source>
        <dbReference type="ARBA" id="ARBA00022598"/>
    </source>
</evidence>
<dbReference type="AlphaFoldDB" id="A0A2X4ZH40"/>
<evidence type="ECO:0000256" key="4">
    <source>
        <dbReference type="ARBA" id="ARBA00022553"/>
    </source>
</evidence>
<comment type="similarity">
    <text evidence="2">Belongs to the NAPRTase family.</text>
</comment>
<evidence type="ECO:0000256" key="6">
    <source>
        <dbReference type="ARBA" id="ARBA00022642"/>
    </source>
</evidence>
<accession>A0A2X4ZH40</accession>
<keyword evidence="6" id="KW-0662">Pyridine nucleotide biosynthesis</keyword>
<dbReference type="STRING" id="1348624.GCA_001591545_01492"/>
<dbReference type="InterPro" id="IPR036068">
    <property type="entry name" value="Nicotinate_pribotase-like_C"/>
</dbReference>
<comment type="catalytic activity">
    <reaction evidence="7">
        <text>5-phospho-alpha-D-ribose 1-diphosphate + nicotinate + ATP + H2O = nicotinate beta-D-ribonucleotide + ADP + phosphate + diphosphate</text>
        <dbReference type="Rhea" id="RHEA:36163"/>
        <dbReference type="ChEBI" id="CHEBI:15377"/>
        <dbReference type="ChEBI" id="CHEBI:30616"/>
        <dbReference type="ChEBI" id="CHEBI:32544"/>
        <dbReference type="ChEBI" id="CHEBI:33019"/>
        <dbReference type="ChEBI" id="CHEBI:43474"/>
        <dbReference type="ChEBI" id="CHEBI:57502"/>
        <dbReference type="ChEBI" id="CHEBI:58017"/>
        <dbReference type="ChEBI" id="CHEBI:456216"/>
        <dbReference type="EC" id="6.3.4.21"/>
    </reaction>
</comment>
<evidence type="ECO:0000259" key="8">
    <source>
        <dbReference type="Pfam" id="PF17767"/>
    </source>
</evidence>
<keyword evidence="4" id="KW-0597">Phosphoprotein</keyword>
<dbReference type="SUPFAM" id="SSF51690">
    <property type="entry name" value="Nicotinate/Quinolinate PRTase C-terminal domain-like"/>
    <property type="match status" value="1"/>
</dbReference>